<reference evidence="1 2" key="1">
    <citation type="journal article" date="2022" name="Nat. Ecol. Evol.">
        <title>A masculinizing supergene underlies an exaggerated male reproductive morph in a spider.</title>
        <authorList>
            <person name="Hendrickx F."/>
            <person name="De Corte Z."/>
            <person name="Sonet G."/>
            <person name="Van Belleghem S.M."/>
            <person name="Kostlbacher S."/>
            <person name="Vangestel C."/>
        </authorList>
    </citation>
    <scope>NUCLEOTIDE SEQUENCE [LARGE SCALE GENOMIC DNA]</scope>
    <source>
        <strain evidence="1">W744_W776</strain>
    </source>
</reference>
<keyword evidence="2" id="KW-1185">Reference proteome</keyword>
<proteinExistence type="predicted"/>
<evidence type="ECO:0000313" key="2">
    <source>
        <dbReference type="Proteomes" id="UP000827092"/>
    </source>
</evidence>
<name>A0AAV6UIP5_9ARAC</name>
<accession>A0AAV6UIP5</accession>
<dbReference type="Pfam" id="PF03999">
    <property type="entry name" value="MAP65_ASE1"/>
    <property type="match status" value="1"/>
</dbReference>
<evidence type="ECO:0000313" key="1">
    <source>
        <dbReference type="EMBL" id="KAG8183538.1"/>
    </source>
</evidence>
<comment type="caution">
    <text evidence="1">The sequence shown here is derived from an EMBL/GenBank/DDBJ whole genome shotgun (WGS) entry which is preliminary data.</text>
</comment>
<dbReference type="AlphaFoldDB" id="A0AAV6UIP5"/>
<sequence>MGLYERSNEKVVYEDIKDQVTNNRNIVIELSIILEVPIKEPQGSLLDIEKMLKMELESLITLKSKREMKYEKLELEESKYCQLIKLPESFLPEHQVPSEKDISDLRLRVGILKEEQKFRQEKMSLLKAEFINLIEETSAEFEKDH</sequence>
<dbReference type="EMBL" id="JAFNEN010000414">
    <property type="protein sequence ID" value="KAG8183538.1"/>
    <property type="molecule type" value="Genomic_DNA"/>
</dbReference>
<protein>
    <submittedName>
        <fullName evidence="1">Uncharacterized protein</fullName>
    </submittedName>
</protein>
<dbReference type="Proteomes" id="UP000827092">
    <property type="component" value="Unassembled WGS sequence"/>
</dbReference>
<organism evidence="1 2">
    <name type="scientific">Oedothorax gibbosus</name>
    <dbReference type="NCBI Taxonomy" id="931172"/>
    <lineage>
        <taxon>Eukaryota</taxon>
        <taxon>Metazoa</taxon>
        <taxon>Ecdysozoa</taxon>
        <taxon>Arthropoda</taxon>
        <taxon>Chelicerata</taxon>
        <taxon>Arachnida</taxon>
        <taxon>Araneae</taxon>
        <taxon>Araneomorphae</taxon>
        <taxon>Entelegynae</taxon>
        <taxon>Araneoidea</taxon>
        <taxon>Linyphiidae</taxon>
        <taxon>Erigoninae</taxon>
        <taxon>Oedothorax</taxon>
    </lineage>
</organism>
<gene>
    <name evidence="1" type="ORF">JTE90_003885</name>
</gene>